<sequence length="73" mass="7578">MKPGPFMSTKGVGSLNSPILPGLASTANLIASCSSSSLLRFVRSKREGHAQEAAGGIQRHAGSRCVEFDFEGA</sequence>
<comment type="caution">
    <text evidence="1">The sequence shown here is derived from an EMBL/GenBank/DDBJ whole genome shotgun (WGS) entry which is preliminary data.</text>
</comment>
<reference evidence="1" key="1">
    <citation type="journal article" date="2020" name="Mol. Plant Microbe Interact.">
        <title>Genome Sequence of the Biocontrol Agent Coniothyrium minitans strain Conio (IMI 134523).</title>
        <authorList>
            <person name="Patel D."/>
            <person name="Shittu T.A."/>
            <person name="Baroncelli R."/>
            <person name="Muthumeenakshi S."/>
            <person name="Osborne T.H."/>
            <person name="Janganan T.K."/>
            <person name="Sreenivasaprasad S."/>
        </authorList>
    </citation>
    <scope>NUCLEOTIDE SEQUENCE</scope>
    <source>
        <strain evidence="1">Conio</strain>
    </source>
</reference>
<keyword evidence="2" id="KW-1185">Reference proteome</keyword>
<organism evidence="1 2">
    <name type="scientific">Paraphaeosphaeria minitans</name>
    <dbReference type="NCBI Taxonomy" id="565426"/>
    <lineage>
        <taxon>Eukaryota</taxon>
        <taxon>Fungi</taxon>
        <taxon>Dikarya</taxon>
        <taxon>Ascomycota</taxon>
        <taxon>Pezizomycotina</taxon>
        <taxon>Dothideomycetes</taxon>
        <taxon>Pleosporomycetidae</taxon>
        <taxon>Pleosporales</taxon>
        <taxon>Massarineae</taxon>
        <taxon>Didymosphaeriaceae</taxon>
        <taxon>Paraphaeosphaeria</taxon>
    </lineage>
</organism>
<protein>
    <submittedName>
        <fullName evidence="1">Uncharacterized protein</fullName>
    </submittedName>
</protein>
<name>A0A9P6KUU3_9PLEO</name>
<evidence type="ECO:0000313" key="1">
    <source>
        <dbReference type="EMBL" id="KAF9739675.1"/>
    </source>
</evidence>
<dbReference type="PROSITE" id="PS51257">
    <property type="entry name" value="PROKAR_LIPOPROTEIN"/>
    <property type="match status" value="1"/>
</dbReference>
<dbReference type="AlphaFoldDB" id="A0A9P6KUU3"/>
<dbReference type="EMBL" id="WJXW01000002">
    <property type="protein sequence ID" value="KAF9739675.1"/>
    <property type="molecule type" value="Genomic_DNA"/>
</dbReference>
<evidence type="ECO:0000313" key="2">
    <source>
        <dbReference type="Proteomes" id="UP000756921"/>
    </source>
</evidence>
<gene>
    <name evidence="1" type="ORF">PMIN01_02309</name>
</gene>
<dbReference type="Proteomes" id="UP000756921">
    <property type="component" value="Unassembled WGS sequence"/>
</dbReference>
<proteinExistence type="predicted"/>
<accession>A0A9P6KUU3</accession>